<evidence type="ECO:0000313" key="3">
    <source>
        <dbReference type="EMBL" id="KAK3937711.1"/>
    </source>
</evidence>
<feature type="compositionally biased region" description="Low complexity" evidence="1">
    <location>
        <begin position="79"/>
        <end position="90"/>
    </location>
</feature>
<organism evidence="3 4">
    <name type="scientific">Diplogelasinospora grovesii</name>
    <dbReference type="NCBI Taxonomy" id="303347"/>
    <lineage>
        <taxon>Eukaryota</taxon>
        <taxon>Fungi</taxon>
        <taxon>Dikarya</taxon>
        <taxon>Ascomycota</taxon>
        <taxon>Pezizomycotina</taxon>
        <taxon>Sordariomycetes</taxon>
        <taxon>Sordariomycetidae</taxon>
        <taxon>Sordariales</taxon>
        <taxon>Diplogelasinosporaceae</taxon>
        <taxon>Diplogelasinospora</taxon>
    </lineage>
</organism>
<feature type="region of interest" description="Disordered" evidence="1">
    <location>
        <begin position="1"/>
        <end position="148"/>
    </location>
</feature>
<dbReference type="CDD" id="cd11524">
    <property type="entry name" value="SYLF"/>
    <property type="match status" value="1"/>
</dbReference>
<feature type="domain" description="Ysc84 actin-binding" evidence="2">
    <location>
        <begin position="274"/>
        <end position="406"/>
    </location>
</feature>
<dbReference type="AlphaFoldDB" id="A0AAN6N214"/>
<dbReference type="PANTHER" id="PTHR15629:SF8">
    <property type="entry name" value="DUF500 DOMAIN PROTEIN (AFU_ORTHOLOGUE AFUA_5G07310)"/>
    <property type="match status" value="1"/>
</dbReference>
<dbReference type="EMBL" id="MU853847">
    <property type="protein sequence ID" value="KAK3937711.1"/>
    <property type="molecule type" value="Genomic_DNA"/>
</dbReference>
<feature type="compositionally biased region" description="Pro residues" evidence="1">
    <location>
        <begin position="33"/>
        <end position="46"/>
    </location>
</feature>
<feature type="compositionally biased region" description="Low complexity" evidence="1">
    <location>
        <begin position="98"/>
        <end position="108"/>
    </location>
</feature>
<dbReference type="InterPro" id="IPR007461">
    <property type="entry name" value="Ysc84_actin-binding"/>
</dbReference>
<feature type="compositionally biased region" description="Low complexity" evidence="1">
    <location>
        <begin position="59"/>
        <end position="71"/>
    </location>
</feature>
<reference evidence="4" key="1">
    <citation type="journal article" date="2023" name="Mol. Phylogenet. Evol.">
        <title>Genome-scale phylogeny and comparative genomics of the fungal order Sordariales.</title>
        <authorList>
            <person name="Hensen N."/>
            <person name="Bonometti L."/>
            <person name="Westerberg I."/>
            <person name="Brannstrom I.O."/>
            <person name="Guillou S."/>
            <person name="Cros-Aarteil S."/>
            <person name="Calhoun S."/>
            <person name="Haridas S."/>
            <person name="Kuo A."/>
            <person name="Mondo S."/>
            <person name="Pangilinan J."/>
            <person name="Riley R."/>
            <person name="LaButti K."/>
            <person name="Andreopoulos B."/>
            <person name="Lipzen A."/>
            <person name="Chen C."/>
            <person name="Yan M."/>
            <person name="Daum C."/>
            <person name="Ng V."/>
            <person name="Clum A."/>
            <person name="Steindorff A."/>
            <person name="Ohm R.A."/>
            <person name="Martin F."/>
            <person name="Silar P."/>
            <person name="Natvig D.O."/>
            <person name="Lalanne C."/>
            <person name="Gautier V."/>
            <person name="Ament-Velasquez S.L."/>
            <person name="Kruys A."/>
            <person name="Hutchinson M.I."/>
            <person name="Powell A.J."/>
            <person name="Barry K."/>
            <person name="Miller A.N."/>
            <person name="Grigoriev I.V."/>
            <person name="Debuchy R."/>
            <person name="Gladieux P."/>
            <person name="Hiltunen Thoren M."/>
            <person name="Johannesson H."/>
        </authorList>
    </citation>
    <scope>NUCLEOTIDE SEQUENCE [LARGE SCALE GENOMIC DNA]</scope>
    <source>
        <strain evidence="4">CBS 340.73</strain>
    </source>
</reference>
<keyword evidence="4" id="KW-1185">Reference proteome</keyword>
<dbReference type="InterPro" id="IPR051702">
    <property type="entry name" value="SH3_domain_YSC84-like"/>
</dbReference>
<evidence type="ECO:0000259" key="2">
    <source>
        <dbReference type="Pfam" id="PF04366"/>
    </source>
</evidence>
<dbReference type="Pfam" id="PF04366">
    <property type="entry name" value="Ysc84"/>
    <property type="match status" value="1"/>
</dbReference>
<evidence type="ECO:0000256" key="1">
    <source>
        <dbReference type="SAM" id="MobiDB-lite"/>
    </source>
</evidence>
<dbReference type="PANTHER" id="PTHR15629">
    <property type="entry name" value="SH3YL1 PROTEIN"/>
    <property type="match status" value="1"/>
</dbReference>
<comment type="caution">
    <text evidence="3">The sequence shown here is derived from an EMBL/GenBank/DDBJ whole genome shotgun (WGS) entry which is preliminary data.</text>
</comment>
<dbReference type="Proteomes" id="UP001303473">
    <property type="component" value="Unassembled WGS sequence"/>
</dbReference>
<proteinExistence type="predicted"/>
<feature type="region of interest" description="Disordered" evidence="1">
    <location>
        <begin position="414"/>
        <end position="453"/>
    </location>
</feature>
<gene>
    <name evidence="3" type="ORF">QBC46DRAFT_391997</name>
</gene>
<feature type="compositionally biased region" description="Low complexity" evidence="1">
    <location>
        <begin position="134"/>
        <end position="145"/>
    </location>
</feature>
<accession>A0AAN6N214</accession>
<protein>
    <recommendedName>
        <fullName evidence="2">Ysc84 actin-binding domain-containing protein</fullName>
    </recommendedName>
</protein>
<name>A0AAN6N214_9PEZI</name>
<evidence type="ECO:0000313" key="4">
    <source>
        <dbReference type="Proteomes" id="UP001303473"/>
    </source>
</evidence>
<sequence length="453" mass="48166">MSSNQKAPALGGQNPDYYAETAPLAPAMHGANQPPPSTYHAPPQPPQQQQQYYPPPSTGAAAPYQQPQQPTYAPPPGQGYPQQQQHQSQYAPPPDQTSPPQHQYQQQYAPPPATHPCHDGVPPPKPPRPNQAGSSTHASTSSSSSKPTFGERLLQWSVKAGVPINKVTNKLGSEAFWPSTMDLECDKAARILKSFCKDGFYTTTTSTPDSVHGPKGKQKALVKIPQKAIETAAGLAIFTTFRTGLHISGAGGSGIVVARLPDGQWSPPSGFLVHTLGAGFMIGLDIYDCVCVLRTPEAVRAFTHPRLSLGGEIGLVAGPVGAGTSVEAALGQSTKPVWSYMKSRGLYAGVQADGTVIIGRPDANAAFYGRKGITVDQILRAEVPNNQGDGKMWPAGARHLTEVLKAVEGRKDVNEGLMREVDGGPTPGDLGVGETEREVEIPPPAYEENPKYR</sequence>
<dbReference type="GO" id="GO:0035091">
    <property type="term" value="F:phosphatidylinositol binding"/>
    <property type="evidence" value="ECO:0007669"/>
    <property type="project" value="TreeGrafter"/>
</dbReference>